<dbReference type="Proteomes" id="UP001054854">
    <property type="component" value="Unassembled WGS sequence"/>
</dbReference>
<dbReference type="PIRSF" id="PIRSF037087">
    <property type="entry name" value="UCP037087"/>
    <property type="match status" value="1"/>
</dbReference>
<proteinExistence type="predicted"/>
<dbReference type="GeneID" id="89487995"/>
<name>A0ABQ3UG30_STRHY</name>
<accession>A0ABQ3UG30</accession>
<comment type="caution">
    <text evidence="2">The sequence shown here is derived from an EMBL/GenBank/DDBJ whole genome shotgun (WGS) entry which is preliminary data.</text>
</comment>
<dbReference type="InterPro" id="IPR011051">
    <property type="entry name" value="RmlC_Cupin_sf"/>
</dbReference>
<gene>
    <name evidence="2" type="ORF">TPA0910_86260</name>
</gene>
<dbReference type="InterPro" id="IPR017102">
    <property type="entry name" value="UCP037087"/>
</dbReference>
<dbReference type="Pfam" id="PF07883">
    <property type="entry name" value="Cupin_2"/>
    <property type="match status" value="1"/>
</dbReference>
<dbReference type="Gene3D" id="2.60.120.10">
    <property type="entry name" value="Jelly Rolls"/>
    <property type="match status" value="1"/>
</dbReference>
<protein>
    <recommendedName>
        <fullName evidence="1">Cupin type-2 domain-containing protein</fullName>
    </recommendedName>
</protein>
<evidence type="ECO:0000259" key="1">
    <source>
        <dbReference type="Pfam" id="PF07883"/>
    </source>
</evidence>
<dbReference type="InterPro" id="IPR013096">
    <property type="entry name" value="Cupin_2"/>
</dbReference>
<dbReference type="RefSeq" id="WP_051886278.1">
    <property type="nucleotide sequence ID" value="NZ_BBON01000028.1"/>
</dbReference>
<keyword evidence="3" id="KW-1185">Reference proteome</keyword>
<dbReference type="EMBL" id="BNEK01000005">
    <property type="protein sequence ID" value="GHJ34193.1"/>
    <property type="molecule type" value="Genomic_DNA"/>
</dbReference>
<organism evidence="2 3">
    <name type="scientific">Streptomyces hygroscopicus</name>
    <dbReference type="NCBI Taxonomy" id="1912"/>
    <lineage>
        <taxon>Bacteria</taxon>
        <taxon>Bacillati</taxon>
        <taxon>Actinomycetota</taxon>
        <taxon>Actinomycetes</taxon>
        <taxon>Kitasatosporales</taxon>
        <taxon>Streptomycetaceae</taxon>
        <taxon>Streptomyces</taxon>
        <taxon>Streptomyces violaceusniger group</taxon>
    </lineage>
</organism>
<evidence type="ECO:0000313" key="3">
    <source>
        <dbReference type="Proteomes" id="UP001054854"/>
    </source>
</evidence>
<evidence type="ECO:0000313" key="2">
    <source>
        <dbReference type="EMBL" id="GHJ34193.1"/>
    </source>
</evidence>
<sequence>MDFKVAWDGAVTLVRPEQEELAKQHVNALFGVNGITTPSKHLCLIVTSLRPGEKSAAHYHIDHESALYGISGSVHFFWGNDLEHEVIVGEGDFLYIPPFCPHVSYNRSRTVTASFATARTDALEQERVFLLPELDDRVADRVSYVD</sequence>
<dbReference type="SUPFAM" id="SSF51182">
    <property type="entry name" value="RmlC-like cupins"/>
    <property type="match status" value="1"/>
</dbReference>
<dbReference type="InterPro" id="IPR014710">
    <property type="entry name" value="RmlC-like_jellyroll"/>
</dbReference>
<feature type="domain" description="Cupin type-2" evidence="1">
    <location>
        <begin position="47"/>
        <end position="110"/>
    </location>
</feature>
<reference evidence="2" key="1">
    <citation type="submission" date="2024-05" db="EMBL/GenBank/DDBJ databases">
        <title>Whole genome shotgun sequence of Streptomyces hygroscopicus NBRC 113678.</title>
        <authorList>
            <person name="Komaki H."/>
            <person name="Tamura T."/>
        </authorList>
    </citation>
    <scope>NUCLEOTIDE SEQUENCE</scope>
    <source>
        <strain evidence="2">N11-34</strain>
    </source>
</reference>